<dbReference type="SUPFAM" id="SSF53335">
    <property type="entry name" value="S-adenosyl-L-methionine-dependent methyltransferases"/>
    <property type="match status" value="1"/>
</dbReference>
<keyword evidence="2 5" id="KW-0489">Methyltransferase</keyword>
<proteinExistence type="inferred from homology"/>
<comment type="function">
    <text evidence="5">S-adenosyl-L-methionine-dependent protein-lysine N-methyltransferase that methylates elongation factor 1-alpha.</text>
</comment>
<keyword evidence="1 5" id="KW-0963">Cytoplasm</keyword>
<dbReference type="PANTHER" id="PTHR12843:SF5">
    <property type="entry name" value="EEF1A LYSINE METHYLTRANSFERASE 2"/>
    <property type="match status" value="1"/>
</dbReference>
<dbReference type="CDD" id="cd02440">
    <property type="entry name" value="AdoMet_MTases"/>
    <property type="match status" value="1"/>
</dbReference>
<dbReference type="InParanoid" id="A0A7M7L4H6"/>
<evidence type="ECO:0000256" key="5">
    <source>
        <dbReference type="HAMAP-Rule" id="MF_03188"/>
    </source>
</evidence>
<keyword evidence="8" id="KW-1185">Reference proteome</keyword>
<organism evidence="7 8">
    <name type="scientific">Varroa destructor</name>
    <name type="common">Honeybee mite</name>
    <dbReference type="NCBI Taxonomy" id="109461"/>
    <lineage>
        <taxon>Eukaryota</taxon>
        <taxon>Metazoa</taxon>
        <taxon>Ecdysozoa</taxon>
        <taxon>Arthropoda</taxon>
        <taxon>Chelicerata</taxon>
        <taxon>Arachnida</taxon>
        <taxon>Acari</taxon>
        <taxon>Parasitiformes</taxon>
        <taxon>Mesostigmata</taxon>
        <taxon>Gamasina</taxon>
        <taxon>Dermanyssoidea</taxon>
        <taxon>Varroidae</taxon>
        <taxon>Varroa</taxon>
    </lineage>
</organism>
<accession>A0A7M7L4H6</accession>
<dbReference type="FunCoup" id="A0A7M7L4H6">
    <property type="interactions" value="1510"/>
</dbReference>
<dbReference type="InterPro" id="IPR025714">
    <property type="entry name" value="Methyltranfer_dom"/>
</dbReference>
<dbReference type="AlphaFoldDB" id="A0A7M7L4H6"/>
<comment type="similarity">
    <text evidence="5">Belongs to the class I-like SAM-binding methyltransferase superfamily. EFM4 family.</text>
</comment>
<keyword evidence="4 5" id="KW-0949">S-adenosyl-L-methionine</keyword>
<dbReference type="Pfam" id="PF13847">
    <property type="entry name" value="Methyltransf_31"/>
    <property type="match status" value="1"/>
</dbReference>
<evidence type="ECO:0000256" key="2">
    <source>
        <dbReference type="ARBA" id="ARBA00022603"/>
    </source>
</evidence>
<dbReference type="PANTHER" id="PTHR12843">
    <property type="entry name" value="PROTEIN-LYSINE N-METHYLTRANSFERASE METTL10"/>
    <property type="match status" value="1"/>
</dbReference>
<dbReference type="InterPro" id="IPR026635">
    <property type="entry name" value="Efm4/METTL10"/>
</dbReference>
<evidence type="ECO:0000256" key="3">
    <source>
        <dbReference type="ARBA" id="ARBA00022679"/>
    </source>
</evidence>
<dbReference type="Proteomes" id="UP000594260">
    <property type="component" value="Unplaced"/>
</dbReference>
<dbReference type="GeneID" id="111253989"/>
<dbReference type="RefSeq" id="XP_022670090.1">
    <property type="nucleotide sequence ID" value="XM_022814355.1"/>
</dbReference>
<sequence length="264" mass="29463">MTHRADRWMYKEAFFRLALSLILFRHKMSTEELNSCDLGTKEYWASAYAKELKNFEEFGDEGEIWFGEQNECRIVKWVAKNFAVSDSIVDIGCGNGHLLVRLAADHNFSCLLGLDYVEEALTLAKSLAVSKNVQGSIGHKVCDLLSSPLTILENVGTIAHAVVVDKGTYDSICLMPNMDQAKRNAYIQAVKTLITGSCNGEDQEHNARGRFLITSCNWTRDELLSHFTNDFELVEELPTPAISFGGKQGKTVTSLIFKIKAAQV</sequence>
<evidence type="ECO:0000259" key="6">
    <source>
        <dbReference type="Pfam" id="PF13847"/>
    </source>
</evidence>
<dbReference type="InterPro" id="IPR029063">
    <property type="entry name" value="SAM-dependent_MTases_sf"/>
</dbReference>
<dbReference type="KEGG" id="vde:111253989"/>
<comment type="subcellular location">
    <subcellularLocation>
        <location evidence="5">Cytoplasm</location>
    </subcellularLocation>
</comment>
<dbReference type="GO" id="GO:0032259">
    <property type="term" value="P:methylation"/>
    <property type="evidence" value="ECO:0007669"/>
    <property type="project" value="UniProtKB-KW"/>
</dbReference>
<dbReference type="GO" id="GO:0005737">
    <property type="term" value="C:cytoplasm"/>
    <property type="evidence" value="ECO:0007669"/>
    <property type="project" value="UniProtKB-SubCell"/>
</dbReference>
<dbReference type="OrthoDB" id="540004at2759"/>
<protein>
    <recommendedName>
        <fullName evidence="5">Protein-lysine N-methyltransferase</fullName>
        <ecNumber evidence="5">2.1.1.-</ecNumber>
    </recommendedName>
</protein>
<name>A0A7M7L4H6_VARDE</name>
<dbReference type="OMA" id="PTPSFQF"/>
<evidence type="ECO:0000313" key="7">
    <source>
        <dbReference type="EnsemblMetazoa" id="XP_022670090"/>
    </source>
</evidence>
<feature type="domain" description="Methyltransferase" evidence="6">
    <location>
        <begin position="87"/>
        <end position="248"/>
    </location>
</feature>
<evidence type="ECO:0000313" key="8">
    <source>
        <dbReference type="Proteomes" id="UP000594260"/>
    </source>
</evidence>
<dbReference type="HAMAP" id="MF_03188">
    <property type="entry name" value="Methyltr_EFM4"/>
    <property type="match status" value="1"/>
</dbReference>
<dbReference type="EC" id="2.1.1.-" evidence="5"/>
<dbReference type="Gene3D" id="3.40.50.150">
    <property type="entry name" value="Vaccinia Virus protein VP39"/>
    <property type="match status" value="1"/>
</dbReference>
<evidence type="ECO:0000256" key="4">
    <source>
        <dbReference type="ARBA" id="ARBA00022691"/>
    </source>
</evidence>
<evidence type="ECO:0000256" key="1">
    <source>
        <dbReference type="ARBA" id="ARBA00022490"/>
    </source>
</evidence>
<dbReference type="GO" id="GO:0016279">
    <property type="term" value="F:protein-lysine N-methyltransferase activity"/>
    <property type="evidence" value="ECO:0007669"/>
    <property type="project" value="UniProtKB-UniRule"/>
</dbReference>
<dbReference type="EnsemblMetazoa" id="XM_022814355">
    <property type="protein sequence ID" value="XP_022670090"/>
    <property type="gene ID" value="LOC111253989"/>
</dbReference>
<reference evidence="7" key="1">
    <citation type="submission" date="2021-01" db="UniProtKB">
        <authorList>
            <consortium name="EnsemblMetazoa"/>
        </authorList>
    </citation>
    <scope>IDENTIFICATION</scope>
</reference>
<keyword evidence="3 5" id="KW-0808">Transferase</keyword>